<reference evidence="1 2" key="1">
    <citation type="submission" date="2018-07" db="EMBL/GenBank/DDBJ databases">
        <title>Bacillus sp. YLB-04 draft genome sequence.</title>
        <authorList>
            <person name="Yu L."/>
            <person name="Tang X."/>
        </authorList>
    </citation>
    <scope>NUCLEOTIDE SEQUENCE [LARGE SCALE GENOMIC DNA]</scope>
    <source>
        <strain evidence="1 2">YLB-04</strain>
    </source>
</reference>
<proteinExistence type="predicted"/>
<protein>
    <submittedName>
        <fullName evidence="1">Uncharacterized protein</fullName>
    </submittedName>
</protein>
<dbReference type="AlphaFoldDB" id="A0A3D8GN80"/>
<organism evidence="1 2">
    <name type="scientific">Neobacillus piezotolerans</name>
    <dbReference type="NCBI Taxonomy" id="2259171"/>
    <lineage>
        <taxon>Bacteria</taxon>
        <taxon>Bacillati</taxon>
        <taxon>Bacillota</taxon>
        <taxon>Bacilli</taxon>
        <taxon>Bacillales</taxon>
        <taxon>Bacillaceae</taxon>
        <taxon>Neobacillus</taxon>
    </lineage>
</organism>
<name>A0A3D8GN80_9BACI</name>
<dbReference type="OrthoDB" id="2942189at2"/>
<evidence type="ECO:0000313" key="2">
    <source>
        <dbReference type="Proteomes" id="UP000257144"/>
    </source>
</evidence>
<comment type="caution">
    <text evidence="1">The sequence shown here is derived from an EMBL/GenBank/DDBJ whole genome shotgun (WGS) entry which is preliminary data.</text>
</comment>
<gene>
    <name evidence="1" type="ORF">DRW41_16680</name>
</gene>
<accession>A0A3D8GN80</accession>
<dbReference type="EMBL" id="QNQT01000008">
    <property type="protein sequence ID" value="RDU35868.1"/>
    <property type="molecule type" value="Genomic_DNA"/>
</dbReference>
<dbReference type="Proteomes" id="UP000257144">
    <property type="component" value="Unassembled WGS sequence"/>
</dbReference>
<sequence>MLIFSAVLLGFGFIVDYFYKKKGITDLEPERNAANVNGMERAYVESHMNHIRDESRSHGI</sequence>
<keyword evidence="2" id="KW-1185">Reference proteome</keyword>
<evidence type="ECO:0000313" key="1">
    <source>
        <dbReference type="EMBL" id="RDU35868.1"/>
    </source>
</evidence>